<sequence length="166" mass="17903">MADAAQQAEFRELMSLFATGVCVIAFNREEGDADGAVSAMTINSLVSVSLDPLLLCWSLQNSASQYDEYHGAERFTFSILADGQQALARRYAARGDSALSADDFEKTANGLPIIKGALATFECQRWNRYPAGDHTMILGEVQAMSRNGGNTPALGFFEGRFCAVSS</sequence>
<keyword evidence="1" id="KW-0560">Oxidoreductase</keyword>
<evidence type="ECO:0000259" key="2">
    <source>
        <dbReference type="SMART" id="SM00903"/>
    </source>
</evidence>
<reference evidence="3" key="1">
    <citation type="submission" date="2021-04" db="EMBL/GenBank/DDBJ databases">
        <authorList>
            <person name="Pira H."/>
            <person name="Risdian C."/>
            <person name="Wink J."/>
        </authorList>
    </citation>
    <scope>NUCLEOTIDE SEQUENCE</scope>
    <source>
        <strain evidence="3">WH158</strain>
    </source>
</reference>
<dbReference type="Proteomes" id="UP001138681">
    <property type="component" value="Unassembled WGS sequence"/>
</dbReference>
<feature type="domain" description="Flavin reductase like" evidence="2">
    <location>
        <begin position="14"/>
        <end position="163"/>
    </location>
</feature>
<dbReference type="AlphaFoldDB" id="A0A9X1F2H9"/>
<dbReference type="GO" id="GO:0010181">
    <property type="term" value="F:FMN binding"/>
    <property type="evidence" value="ECO:0007669"/>
    <property type="project" value="InterPro"/>
</dbReference>
<dbReference type="Pfam" id="PF01613">
    <property type="entry name" value="Flavin_Reduct"/>
    <property type="match status" value="1"/>
</dbReference>
<keyword evidence="4" id="KW-1185">Reference proteome</keyword>
<accession>A0A9X1F2H9</accession>
<dbReference type="GO" id="GO:0042602">
    <property type="term" value="F:riboflavin reductase (NADPH) activity"/>
    <property type="evidence" value="ECO:0007669"/>
    <property type="project" value="TreeGrafter"/>
</dbReference>
<organism evidence="3 4">
    <name type="scientific">Erythrobacter crassostreae</name>
    <dbReference type="NCBI Taxonomy" id="2828328"/>
    <lineage>
        <taxon>Bacteria</taxon>
        <taxon>Pseudomonadati</taxon>
        <taxon>Pseudomonadota</taxon>
        <taxon>Alphaproteobacteria</taxon>
        <taxon>Sphingomonadales</taxon>
        <taxon>Erythrobacteraceae</taxon>
        <taxon>Erythrobacter/Porphyrobacter group</taxon>
        <taxon>Erythrobacter</taxon>
    </lineage>
</organism>
<proteinExistence type="predicted"/>
<dbReference type="EMBL" id="JAGSPC010000001">
    <property type="protein sequence ID" value="MBV7258944.1"/>
    <property type="molecule type" value="Genomic_DNA"/>
</dbReference>
<name>A0A9X1F2H9_9SPHN</name>
<comment type="caution">
    <text evidence="3">The sequence shown here is derived from an EMBL/GenBank/DDBJ whole genome shotgun (WGS) entry which is preliminary data.</text>
</comment>
<dbReference type="RefSeq" id="WP_218404202.1">
    <property type="nucleotide sequence ID" value="NZ_JAGSPC010000001.1"/>
</dbReference>
<dbReference type="PANTHER" id="PTHR30466">
    <property type="entry name" value="FLAVIN REDUCTASE"/>
    <property type="match status" value="1"/>
</dbReference>
<protein>
    <submittedName>
        <fullName evidence="3">Flavin reductase family protein</fullName>
    </submittedName>
</protein>
<evidence type="ECO:0000313" key="3">
    <source>
        <dbReference type="EMBL" id="MBV7258944.1"/>
    </source>
</evidence>
<dbReference type="PANTHER" id="PTHR30466:SF1">
    <property type="entry name" value="FMN REDUCTASE (NADH) RUTF"/>
    <property type="match status" value="1"/>
</dbReference>
<dbReference type="InterPro" id="IPR050268">
    <property type="entry name" value="NADH-dep_flavin_reductase"/>
</dbReference>
<dbReference type="InterPro" id="IPR002563">
    <property type="entry name" value="Flavin_Rdtase-like_dom"/>
</dbReference>
<evidence type="ECO:0000256" key="1">
    <source>
        <dbReference type="ARBA" id="ARBA00023002"/>
    </source>
</evidence>
<gene>
    <name evidence="3" type="ORF">KCG46_05035</name>
</gene>
<evidence type="ECO:0000313" key="4">
    <source>
        <dbReference type="Proteomes" id="UP001138681"/>
    </source>
</evidence>
<dbReference type="SMART" id="SM00903">
    <property type="entry name" value="Flavin_Reduct"/>
    <property type="match status" value="1"/>
</dbReference>